<evidence type="ECO:0000256" key="3">
    <source>
        <dbReference type="SAM" id="MobiDB-lite"/>
    </source>
</evidence>
<reference evidence="4 5" key="1">
    <citation type="submission" date="2020-04" db="EMBL/GenBank/DDBJ databases">
        <title>Plant Genome Project.</title>
        <authorList>
            <person name="Zhang R.-G."/>
        </authorList>
    </citation>
    <scope>NUCLEOTIDE SEQUENCE [LARGE SCALE GENOMIC DNA]</scope>
    <source>
        <strain evidence="4">YNK0</strain>
        <tissue evidence="4">Leaf</tissue>
    </source>
</reference>
<dbReference type="OrthoDB" id="5817230at2759"/>
<dbReference type="InterPro" id="IPR053057">
    <property type="entry name" value="XLG_GTP-binding"/>
</dbReference>
<keyword evidence="2" id="KW-0862">Zinc</keyword>
<dbReference type="SUPFAM" id="SSF57903">
    <property type="entry name" value="FYVE/PHD zinc finger"/>
    <property type="match status" value="1"/>
</dbReference>
<accession>A0A834YGD1</accession>
<feature type="compositionally biased region" description="Polar residues" evidence="3">
    <location>
        <begin position="130"/>
        <end position="139"/>
    </location>
</feature>
<organism evidence="4 5">
    <name type="scientific">Tetracentron sinense</name>
    <name type="common">Spur-leaf</name>
    <dbReference type="NCBI Taxonomy" id="13715"/>
    <lineage>
        <taxon>Eukaryota</taxon>
        <taxon>Viridiplantae</taxon>
        <taxon>Streptophyta</taxon>
        <taxon>Embryophyta</taxon>
        <taxon>Tracheophyta</taxon>
        <taxon>Spermatophyta</taxon>
        <taxon>Magnoliopsida</taxon>
        <taxon>Trochodendrales</taxon>
        <taxon>Trochodendraceae</taxon>
        <taxon>Tetracentron</taxon>
    </lineage>
</organism>
<evidence type="ECO:0000256" key="2">
    <source>
        <dbReference type="ARBA" id="ARBA00022833"/>
    </source>
</evidence>
<dbReference type="PANTHER" id="PTHR36486">
    <property type="entry name" value="OS01G0977800 PROTEIN"/>
    <property type="match status" value="1"/>
</dbReference>
<keyword evidence="1" id="KW-0479">Metal-binding</keyword>
<evidence type="ECO:0008006" key="6">
    <source>
        <dbReference type="Google" id="ProtNLM"/>
    </source>
</evidence>
<dbReference type="PANTHER" id="PTHR36486:SF4">
    <property type="entry name" value="PH DOMAIN-CONTAINING PROTEIN"/>
    <property type="match status" value="1"/>
</dbReference>
<keyword evidence="5" id="KW-1185">Reference proteome</keyword>
<evidence type="ECO:0000313" key="4">
    <source>
        <dbReference type="EMBL" id="KAF8379014.1"/>
    </source>
</evidence>
<dbReference type="EMBL" id="JABCRI010000022">
    <property type="protein sequence ID" value="KAF8379014.1"/>
    <property type="molecule type" value="Genomic_DNA"/>
</dbReference>
<feature type="region of interest" description="Disordered" evidence="3">
    <location>
        <begin position="130"/>
        <end position="164"/>
    </location>
</feature>
<gene>
    <name evidence="4" type="ORF">HHK36_028441</name>
</gene>
<comment type="caution">
    <text evidence="4">The sequence shown here is derived from an EMBL/GenBank/DDBJ whole genome shotgun (WGS) entry which is preliminary data.</text>
</comment>
<dbReference type="OMA" id="ERSGENW"/>
<dbReference type="AlphaFoldDB" id="A0A834YGD1"/>
<evidence type="ECO:0000313" key="5">
    <source>
        <dbReference type="Proteomes" id="UP000655225"/>
    </source>
</evidence>
<dbReference type="Proteomes" id="UP000655225">
    <property type="component" value="Unassembled WGS sequence"/>
</dbReference>
<keyword evidence="1" id="KW-0863">Zinc-finger</keyword>
<dbReference type="InterPro" id="IPR011011">
    <property type="entry name" value="Znf_FYVE_PHD"/>
</dbReference>
<dbReference type="GO" id="GO:0008270">
    <property type="term" value="F:zinc ion binding"/>
    <property type="evidence" value="ECO:0007669"/>
    <property type="project" value="UniProtKB-KW"/>
</dbReference>
<sequence>MRIQSYLISYLISGSGEMEERSGENWREMVRRMLPPGAHLPEEVSDIDCSIALEYEGPPVSYEVPRVEPLDVNYPTIPTASIAEPLSDSQRSVTYAVTPVIEPIPLRVSYIAGVTGSPIQSPRISGSSESVVSVLQNPDSSSGSPSASPGSVHNSAISPPKQAANEVKRAPVVTFNTVEKYEVKEVDAEKPIFPEYVGVSKKENKKKKRVCFRCGKGKWDSKESCLVCDSKYCSNCVLRAMGSMPEGRKCVTCIGQPIDESKRLKLGKSSRVLSRLLSPLEVKQIIKAEKECSANQLRPEQLIVNGLPLRPEEMAELLGCSLPPRKLKPGRYWYDKESGLWGKEGEKPDQIISSNLNFFGKLSPDASNGNTEVYMNGREITKIELRVLKLAKVQCPRDTHFWVYDDGRYEEEGQNNIRGNIWGKASTRLVCTLFSLPVLHGQPQGSRDEASSYSTVPDYLEQKKVQKLLLLGVQSSGTSTIFKQV</sequence>
<proteinExistence type="predicted"/>
<protein>
    <recommendedName>
        <fullName evidence="6">Extra-large guanine nucleotide-binding protein 3</fullName>
    </recommendedName>
</protein>
<evidence type="ECO:0000256" key="1">
    <source>
        <dbReference type="ARBA" id="ARBA00022771"/>
    </source>
</evidence>
<name>A0A834YGD1_TETSI</name>
<feature type="compositionally biased region" description="Low complexity" evidence="3">
    <location>
        <begin position="140"/>
        <end position="151"/>
    </location>
</feature>